<proteinExistence type="inferred from homology"/>
<keyword evidence="3" id="KW-0560">Oxidoreductase</keyword>
<evidence type="ECO:0000256" key="3">
    <source>
        <dbReference type="ARBA" id="ARBA00023002"/>
    </source>
</evidence>
<comment type="similarity">
    <text evidence="4">Belongs to the zinc-containing alcohol dehydrogenase family.</text>
</comment>
<dbReference type="RefSeq" id="WP_068953835.1">
    <property type="nucleotide sequence ID" value="NZ_LGLV01000006.1"/>
</dbReference>
<evidence type="ECO:0000313" key="8">
    <source>
        <dbReference type="Proteomes" id="UP000093111"/>
    </source>
</evidence>
<dbReference type="GO" id="GO:0016491">
    <property type="term" value="F:oxidoreductase activity"/>
    <property type="evidence" value="ECO:0007669"/>
    <property type="project" value="UniProtKB-KW"/>
</dbReference>
<evidence type="ECO:0000313" key="7">
    <source>
        <dbReference type="EMBL" id="OBZ95590.1"/>
    </source>
</evidence>
<organism evidence="7 8">
    <name type="scientific">Pararhizobium polonicum</name>
    <dbReference type="NCBI Taxonomy" id="1612624"/>
    <lineage>
        <taxon>Bacteria</taxon>
        <taxon>Pseudomonadati</taxon>
        <taxon>Pseudomonadota</taxon>
        <taxon>Alphaproteobacteria</taxon>
        <taxon>Hyphomicrobiales</taxon>
        <taxon>Rhizobiaceae</taxon>
        <taxon>Rhizobium/Agrobacterium group</taxon>
        <taxon>Pararhizobium</taxon>
    </lineage>
</organism>
<dbReference type="OrthoDB" id="9809185at2"/>
<dbReference type="SUPFAM" id="SSF50129">
    <property type="entry name" value="GroES-like"/>
    <property type="match status" value="1"/>
</dbReference>
<dbReference type="InterPro" id="IPR011032">
    <property type="entry name" value="GroES-like_sf"/>
</dbReference>
<evidence type="ECO:0000259" key="6">
    <source>
        <dbReference type="Pfam" id="PF08240"/>
    </source>
</evidence>
<dbReference type="Gene3D" id="3.40.50.720">
    <property type="entry name" value="NAD(P)-binding Rossmann-like Domain"/>
    <property type="match status" value="1"/>
</dbReference>
<dbReference type="SUPFAM" id="SSF51735">
    <property type="entry name" value="NAD(P)-binding Rossmann-fold domains"/>
    <property type="match status" value="1"/>
</dbReference>
<dbReference type="Proteomes" id="UP000093111">
    <property type="component" value="Unassembled WGS sequence"/>
</dbReference>
<dbReference type="PROSITE" id="PS00059">
    <property type="entry name" value="ADH_ZINC"/>
    <property type="match status" value="1"/>
</dbReference>
<evidence type="ECO:0000256" key="4">
    <source>
        <dbReference type="RuleBase" id="RU361277"/>
    </source>
</evidence>
<dbReference type="GO" id="GO:0008270">
    <property type="term" value="F:zinc ion binding"/>
    <property type="evidence" value="ECO:0007669"/>
    <property type="project" value="InterPro"/>
</dbReference>
<keyword evidence="8" id="KW-1185">Reference proteome</keyword>
<dbReference type="InterPro" id="IPR013154">
    <property type="entry name" value="ADH-like_N"/>
</dbReference>
<accession>A0A1C7P2U6</accession>
<evidence type="ECO:0000259" key="5">
    <source>
        <dbReference type="Pfam" id="PF00107"/>
    </source>
</evidence>
<gene>
    <name evidence="7" type="ORF">ADU59_09340</name>
</gene>
<dbReference type="AlphaFoldDB" id="A0A1C7P2U6"/>
<dbReference type="PANTHER" id="PTHR43401">
    <property type="entry name" value="L-THREONINE 3-DEHYDROGENASE"/>
    <property type="match status" value="1"/>
</dbReference>
<dbReference type="Pfam" id="PF08240">
    <property type="entry name" value="ADH_N"/>
    <property type="match status" value="1"/>
</dbReference>
<dbReference type="InterPro" id="IPR002328">
    <property type="entry name" value="ADH_Zn_CS"/>
</dbReference>
<dbReference type="PANTHER" id="PTHR43401:SF2">
    <property type="entry name" value="L-THREONINE 3-DEHYDROGENASE"/>
    <property type="match status" value="1"/>
</dbReference>
<comment type="caution">
    <text evidence="7">The sequence shown here is derived from an EMBL/GenBank/DDBJ whole genome shotgun (WGS) entry which is preliminary data.</text>
</comment>
<evidence type="ECO:0000256" key="2">
    <source>
        <dbReference type="ARBA" id="ARBA00022833"/>
    </source>
</evidence>
<dbReference type="PATRIC" id="fig|1612624.7.peg.3409"/>
<dbReference type="STRING" id="1612624.ADU59_09340"/>
<dbReference type="InterPro" id="IPR050129">
    <property type="entry name" value="Zn_alcohol_dh"/>
</dbReference>
<protein>
    <submittedName>
        <fullName evidence="7">Alcohol dehydrogenase</fullName>
    </submittedName>
</protein>
<sequence>MSMDNLFGGAASGKMKAIRITQDHRISVIETTVPAVADDEVLVKPTCCGICGTDLHILKHGFVGTNYPVIPGHEFAGHVVAAGRNVRNVKAGDFVAVDPNVVCGACRWCQSGRPNLCLHLTPIGVGRAGAAAEYVAVPSRNAFKVSESIGSDVAALIEPLACALHAVDSSQGVQERQVLVLGGGTMGLLIAIAAKHAGAGKVTLADPATAKLDIARNVGVDAAVQPSDLGRERFDVVFEAAGVPAALNQGLQLVEKTGAYVQVGVHDEHAEASFVPFKLYEQEFRLIGSNSCAGKFGAAVELMPDIRDKAKLLIGESFPVWSFDTAVRSMQAGTSIKTQLSF</sequence>
<dbReference type="InterPro" id="IPR013149">
    <property type="entry name" value="ADH-like_C"/>
</dbReference>
<feature type="domain" description="Alcohol dehydrogenase-like C-terminal" evidence="5">
    <location>
        <begin position="186"/>
        <end position="302"/>
    </location>
</feature>
<keyword evidence="1 4" id="KW-0479">Metal-binding</keyword>
<dbReference type="InterPro" id="IPR036291">
    <property type="entry name" value="NAD(P)-bd_dom_sf"/>
</dbReference>
<name>A0A1C7P2U6_9HYPH</name>
<reference evidence="7 8" key="1">
    <citation type="journal article" date="2016" name="Syst. Appl. Microbiol.">
        <title>Pararhizobium polonicum sp. nov. isolated from tumors on stone fruit rootstocks.</title>
        <authorList>
            <person name="Pulawska J."/>
            <person name="Kuzmanovic N."/>
            <person name="Willems A."/>
            <person name="Pothier J.F."/>
        </authorList>
    </citation>
    <scope>NUCLEOTIDE SEQUENCE [LARGE SCALE GENOMIC DNA]</scope>
    <source>
        <strain evidence="7 8">F5.1</strain>
    </source>
</reference>
<dbReference type="Gene3D" id="3.90.180.10">
    <property type="entry name" value="Medium-chain alcohol dehydrogenases, catalytic domain"/>
    <property type="match status" value="1"/>
</dbReference>
<comment type="cofactor">
    <cofactor evidence="4">
        <name>Zn(2+)</name>
        <dbReference type="ChEBI" id="CHEBI:29105"/>
    </cofactor>
</comment>
<dbReference type="Pfam" id="PF00107">
    <property type="entry name" value="ADH_zinc_N"/>
    <property type="match status" value="1"/>
</dbReference>
<feature type="domain" description="Alcohol dehydrogenase-like N-terminal" evidence="6">
    <location>
        <begin position="38"/>
        <end position="146"/>
    </location>
</feature>
<dbReference type="EMBL" id="LGLV01000006">
    <property type="protein sequence ID" value="OBZ95590.1"/>
    <property type="molecule type" value="Genomic_DNA"/>
</dbReference>
<evidence type="ECO:0000256" key="1">
    <source>
        <dbReference type="ARBA" id="ARBA00022723"/>
    </source>
</evidence>
<keyword evidence="2 4" id="KW-0862">Zinc</keyword>